<evidence type="ECO:0000313" key="3">
    <source>
        <dbReference type="EMBL" id="SDG25694.1"/>
    </source>
</evidence>
<gene>
    <name evidence="3" type="ORF">SAMN05216553_106426</name>
</gene>
<dbReference type="GO" id="GO:0016853">
    <property type="term" value="F:isomerase activity"/>
    <property type="evidence" value="ECO:0007669"/>
    <property type="project" value="UniProtKB-KW"/>
</dbReference>
<keyword evidence="1" id="KW-0413">Isomerase</keyword>
<dbReference type="Proteomes" id="UP000199623">
    <property type="component" value="Unassembled WGS sequence"/>
</dbReference>
<dbReference type="Gene3D" id="3.30.429.10">
    <property type="entry name" value="Macrophage Migration Inhibitory Factor"/>
    <property type="match status" value="1"/>
</dbReference>
<evidence type="ECO:0000256" key="1">
    <source>
        <dbReference type="ARBA" id="ARBA00023235"/>
    </source>
</evidence>
<name>A0A1G7SSE3_9PSEU</name>
<keyword evidence="4" id="KW-1185">Reference proteome</keyword>
<dbReference type="SUPFAM" id="SSF55331">
    <property type="entry name" value="Tautomerase/MIF"/>
    <property type="match status" value="1"/>
</dbReference>
<dbReference type="RefSeq" id="WP_090050155.1">
    <property type="nucleotide sequence ID" value="NZ_FNCC01000006.1"/>
</dbReference>
<feature type="domain" description="4-oxalocrotonate tautomerase-like" evidence="2">
    <location>
        <begin position="2"/>
        <end position="53"/>
    </location>
</feature>
<evidence type="ECO:0000259" key="2">
    <source>
        <dbReference type="Pfam" id="PF01361"/>
    </source>
</evidence>
<dbReference type="InterPro" id="IPR014347">
    <property type="entry name" value="Tautomerase/MIF_sf"/>
</dbReference>
<dbReference type="EMBL" id="FNCC01000006">
    <property type="protein sequence ID" value="SDG25694.1"/>
    <property type="molecule type" value="Genomic_DNA"/>
</dbReference>
<dbReference type="Pfam" id="PF01361">
    <property type="entry name" value="Tautomerase"/>
    <property type="match status" value="1"/>
</dbReference>
<proteinExistence type="predicted"/>
<organism evidence="3 4">
    <name type="scientific">Lentzea fradiae</name>
    <dbReference type="NCBI Taxonomy" id="200378"/>
    <lineage>
        <taxon>Bacteria</taxon>
        <taxon>Bacillati</taxon>
        <taxon>Actinomycetota</taxon>
        <taxon>Actinomycetes</taxon>
        <taxon>Pseudonocardiales</taxon>
        <taxon>Pseudonocardiaceae</taxon>
        <taxon>Lentzea</taxon>
    </lineage>
</organism>
<dbReference type="InterPro" id="IPR004370">
    <property type="entry name" value="4-OT-like_dom"/>
</dbReference>
<accession>A0A1G7SSE3</accession>
<sequence length="74" mass="8119">MPHVNIKHFPKQLTAEESAELVAGVTAAVTKAFGCDEGVVSIAVEPVAQEEWQDRVYGPEIADRKDLLHKTPSY</sequence>
<dbReference type="STRING" id="200378.SAMN05216553_106426"/>
<evidence type="ECO:0000313" key="4">
    <source>
        <dbReference type="Proteomes" id="UP000199623"/>
    </source>
</evidence>
<reference evidence="4" key="1">
    <citation type="submission" date="2016-10" db="EMBL/GenBank/DDBJ databases">
        <authorList>
            <person name="Varghese N."/>
            <person name="Submissions S."/>
        </authorList>
    </citation>
    <scope>NUCLEOTIDE SEQUENCE [LARGE SCALE GENOMIC DNA]</scope>
    <source>
        <strain evidence="4">CGMCC 4.3506</strain>
    </source>
</reference>
<dbReference type="OrthoDB" id="3395834at2"/>
<protein>
    <submittedName>
        <fullName evidence="3">4-oxalocrotonate tautomerase</fullName>
    </submittedName>
</protein>
<dbReference type="AlphaFoldDB" id="A0A1G7SSE3"/>